<dbReference type="GO" id="GO:0005737">
    <property type="term" value="C:cytoplasm"/>
    <property type="evidence" value="ECO:0007669"/>
    <property type="project" value="TreeGrafter"/>
</dbReference>
<keyword evidence="8" id="KW-0143">Chaperone</keyword>
<evidence type="ECO:0000256" key="8">
    <source>
        <dbReference type="ARBA" id="ARBA00023186"/>
    </source>
</evidence>
<dbReference type="InterPro" id="IPR018253">
    <property type="entry name" value="DnaJ_domain_CS"/>
</dbReference>
<organism evidence="11">
    <name type="scientific">marine sediment metagenome</name>
    <dbReference type="NCBI Taxonomy" id="412755"/>
    <lineage>
        <taxon>unclassified sequences</taxon>
        <taxon>metagenomes</taxon>
        <taxon>ecological metagenomes</taxon>
    </lineage>
</organism>
<dbReference type="AlphaFoldDB" id="X1Q4V0"/>
<evidence type="ECO:0000256" key="1">
    <source>
        <dbReference type="ARBA" id="ARBA00022490"/>
    </source>
</evidence>
<accession>X1Q4V0</accession>
<dbReference type="SMART" id="SM00271">
    <property type="entry name" value="DnaJ"/>
    <property type="match status" value="1"/>
</dbReference>
<keyword evidence="5" id="KW-0863">Zinc-finger</keyword>
<dbReference type="PROSITE" id="PS00636">
    <property type="entry name" value="DNAJ_1"/>
    <property type="match status" value="1"/>
</dbReference>
<dbReference type="Gene3D" id="1.10.287.110">
    <property type="entry name" value="DnaJ domain"/>
    <property type="match status" value="1"/>
</dbReference>
<dbReference type="CDD" id="cd10719">
    <property type="entry name" value="DnaJ_zf"/>
    <property type="match status" value="1"/>
</dbReference>
<feature type="domain" description="J" evidence="9">
    <location>
        <begin position="6"/>
        <end position="70"/>
    </location>
</feature>
<dbReference type="InterPro" id="IPR008971">
    <property type="entry name" value="HSP40/DnaJ_pept-bd"/>
</dbReference>
<evidence type="ECO:0008006" key="12">
    <source>
        <dbReference type="Google" id="ProtNLM"/>
    </source>
</evidence>
<dbReference type="Pfam" id="PF00684">
    <property type="entry name" value="DnaJ_CXXCXGXG"/>
    <property type="match status" value="1"/>
</dbReference>
<dbReference type="InterPro" id="IPR001623">
    <property type="entry name" value="DnaJ_domain"/>
</dbReference>
<keyword evidence="3" id="KW-0479">Metal-binding</keyword>
<keyword evidence="2" id="KW-0235">DNA replication</keyword>
<dbReference type="EMBL" id="BARV01027523">
    <property type="protein sequence ID" value="GAI38279.1"/>
    <property type="molecule type" value="Genomic_DNA"/>
</dbReference>
<evidence type="ECO:0000256" key="4">
    <source>
        <dbReference type="ARBA" id="ARBA00022737"/>
    </source>
</evidence>
<dbReference type="InterPro" id="IPR001305">
    <property type="entry name" value="HSP_DnaJ_Cys-rich_dom"/>
</dbReference>
<dbReference type="GO" id="GO:0006260">
    <property type="term" value="P:DNA replication"/>
    <property type="evidence" value="ECO:0007669"/>
    <property type="project" value="UniProtKB-KW"/>
</dbReference>
<evidence type="ECO:0000256" key="7">
    <source>
        <dbReference type="ARBA" id="ARBA00023016"/>
    </source>
</evidence>
<dbReference type="PROSITE" id="PS50076">
    <property type="entry name" value="DNAJ_2"/>
    <property type="match status" value="1"/>
</dbReference>
<protein>
    <recommendedName>
        <fullName evidence="12">J domain-containing protein</fullName>
    </recommendedName>
</protein>
<dbReference type="Gene3D" id="2.10.230.10">
    <property type="entry name" value="Heat shock protein DnaJ, cysteine-rich domain"/>
    <property type="match status" value="1"/>
</dbReference>
<dbReference type="Gene3D" id="2.60.260.20">
    <property type="entry name" value="Urease metallochaperone UreE, N-terminal domain"/>
    <property type="match status" value="1"/>
</dbReference>
<keyword evidence="1" id="KW-0963">Cytoplasm</keyword>
<gene>
    <name evidence="11" type="ORF">S06H3_44283</name>
</gene>
<dbReference type="SUPFAM" id="SSF57938">
    <property type="entry name" value="DnaJ/Hsp40 cysteine-rich domain"/>
    <property type="match status" value="1"/>
</dbReference>
<dbReference type="SUPFAM" id="SSF49493">
    <property type="entry name" value="HSP40/DnaJ peptide-binding domain"/>
    <property type="match status" value="1"/>
</dbReference>
<keyword evidence="6" id="KW-0862">Zinc</keyword>
<evidence type="ECO:0000256" key="6">
    <source>
        <dbReference type="ARBA" id="ARBA00022833"/>
    </source>
</evidence>
<dbReference type="GO" id="GO:0051082">
    <property type="term" value="F:unfolded protein binding"/>
    <property type="evidence" value="ECO:0007669"/>
    <property type="project" value="InterPro"/>
</dbReference>
<name>X1Q4V0_9ZZZZ</name>
<evidence type="ECO:0000313" key="11">
    <source>
        <dbReference type="EMBL" id="GAI38279.1"/>
    </source>
</evidence>
<evidence type="ECO:0000256" key="5">
    <source>
        <dbReference type="ARBA" id="ARBA00022771"/>
    </source>
</evidence>
<dbReference type="GO" id="GO:0031072">
    <property type="term" value="F:heat shock protein binding"/>
    <property type="evidence" value="ECO:0007669"/>
    <property type="project" value="InterPro"/>
</dbReference>
<keyword evidence="4" id="KW-0677">Repeat</keyword>
<evidence type="ECO:0000256" key="3">
    <source>
        <dbReference type="ARBA" id="ARBA00022723"/>
    </source>
</evidence>
<keyword evidence="7" id="KW-0346">Stress response</keyword>
<dbReference type="GO" id="GO:0008270">
    <property type="term" value="F:zinc ion binding"/>
    <property type="evidence" value="ECO:0007669"/>
    <property type="project" value="UniProtKB-KW"/>
</dbReference>
<evidence type="ECO:0000259" key="10">
    <source>
        <dbReference type="PROSITE" id="PS51188"/>
    </source>
</evidence>
<dbReference type="GO" id="GO:0042026">
    <property type="term" value="P:protein refolding"/>
    <property type="evidence" value="ECO:0007669"/>
    <property type="project" value="TreeGrafter"/>
</dbReference>
<feature type="domain" description="CR-type" evidence="10">
    <location>
        <begin position="128"/>
        <end position="210"/>
    </location>
</feature>
<evidence type="ECO:0000259" key="9">
    <source>
        <dbReference type="PROSITE" id="PS50076"/>
    </source>
</evidence>
<comment type="caution">
    <text evidence="11">The sequence shown here is derived from an EMBL/GenBank/DDBJ whole genome shotgun (WGS) entry which is preliminary data.</text>
</comment>
<dbReference type="PANTHER" id="PTHR43096">
    <property type="entry name" value="DNAJ HOMOLOG 1, MITOCHONDRIAL-RELATED"/>
    <property type="match status" value="1"/>
</dbReference>
<dbReference type="FunFam" id="1.10.287.110:FF:000031">
    <property type="entry name" value="Molecular chaperone DnaJ"/>
    <property type="match status" value="1"/>
</dbReference>
<dbReference type="PANTHER" id="PTHR43096:SF48">
    <property type="entry name" value="CHAPERONE PROTEIN DNAJ"/>
    <property type="match status" value="1"/>
</dbReference>
<feature type="non-terminal residue" evidence="11">
    <location>
        <position position="252"/>
    </location>
</feature>
<sequence length="252" mass="27774">MATKRDYYEVLGVVRSASEEEIKHAFRKLAFRYHPDRNREDEATERFKEINEAYEVLSDPDRRATYDRFGHVGEGFGKGFGDFDIFHGFGDIFETFFGGATTATRRGPQRGADIRHSLTITFEEAAFGCEREIEIQRIENCSQCHGIGSEPGSQPSRCPECNGTGQVRRVQRSIFGQFANVTTCNRCGGEGRIITKPCPQCRGSGKEEKARRIAVTVPGGVDDGSQIRLSGEGNAGSRGGSAGNLYVTLSVQ</sequence>
<dbReference type="FunFam" id="2.10.230.10:FF:000002">
    <property type="entry name" value="Molecular chaperone DnaJ"/>
    <property type="match status" value="1"/>
</dbReference>
<dbReference type="InterPro" id="IPR036869">
    <property type="entry name" value="J_dom_sf"/>
</dbReference>
<dbReference type="PROSITE" id="PS51188">
    <property type="entry name" value="ZF_CR"/>
    <property type="match status" value="1"/>
</dbReference>
<dbReference type="InterPro" id="IPR036410">
    <property type="entry name" value="HSP_DnaJ_Cys-rich_dom_sf"/>
</dbReference>
<dbReference type="Pfam" id="PF01556">
    <property type="entry name" value="DnaJ_C"/>
    <property type="match status" value="1"/>
</dbReference>
<proteinExistence type="predicted"/>
<dbReference type="SUPFAM" id="SSF46565">
    <property type="entry name" value="Chaperone J-domain"/>
    <property type="match status" value="1"/>
</dbReference>
<dbReference type="PRINTS" id="PR00625">
    <property type="entry name" value="JDOMAIN"/>
</dbReference>
<evidence type="ECO:0000256" key="2">
    <source>
        <dbReference type="ARBA" id="ARBA00022705"/>
    </source>
</evidence>
<reference evidence="11" key="1">
    <citation type="journal article" date="2014" name="Front. Microbiol.">
        <title>High frequency of phylogenetically diverse reductive dehalogenase-homologous genes in deep subseafloor sedimentary metagenomes.</title>
        <authorList>
            <person name="Kawai M."/>
            <person name="Futagami T."/>
            <person name="Toyoda A."/>
            <person name="Takaki Y."/>
            <person name="Nishi S."/>
            <person name="Hori S."/>
            <person name="Arai W."/>
            <person name="Tsubouchi T."/>
            <person name="Morono Y."/>
            <person name="Uchiyama I."/>
            <person name="Ito T."/>
            <person name="Fujiyama A."/>
            <person name="Inagaki F."/>
            <person name="Takami H."/>
        </authorList>
    </citation>
    <scope>NUCLEOTIDE SEQUENCE</scope>
    <source>
        <strain evidence="11">Expedition CK06-06</strain>
    </source>
</reference>
<dbReference type="Pfam" id="PF00226">
    <property type="entry name" value="DnaJ"/>
    <property type="match status" value="1"/>
</dbReference>
<dbReference type="CDD" id="cd06257">
    <property type="entry name" value="DnaJ"/>
    <property type="match status" value="1"/>
</dbReference>
<dbReference type="InterPro" id="IPR002939">
    <property type="entry name" value="DnaJ_C"/>
</dbReference>